<gene>
    <name evidence="8" type="ORF">SAMN05660909_01304</name>
</gene>
<reference evidence="9" key="1">
    <citation type="submission" date="2016-10" db="EMBL/GenBank/DDBJ databases">
        <authorList>
            <person name="Varghese N."/>
            <person name="Submissions S."/>
        </authorList>
    </citation>
    <scope>NUCLEOTIDE SEQUENCE [LARGE SCALE GENOMIC DNA]</scope>
    <source>
        <strain evidence="9">DSM 23920</strain>
    </source>
</reference>
<dbReference type="Pfam" id="PF14322">
    <property type="entry name" value="SusD-like_3"/>
    <property type="match status" value="1"/>
</dbReference>
<keyword evidence="9" id="KW-1185">Reference proteome</keyword>
<protein>
    <submittedName>
        <fullName evidence="8">Starch-binding associating with outer membrane</fullName>
    </submittedName>
</protein>
<evidence type="ECO:0000313" key="9">
    <source>
        <dbReference type="Proteomes" id="UP000199656"/>
    </source>
</evidence>
<feature type="domain" description="RagB/SusD" evidence="6">
    <location>
        <begin position="343"/>
        <end position="489"/>
    </location>
</feature>
<dbReference type="GO" id="GO:0009279">
    <property type="term" value="C:cell outer membrane"/>
    <property type="evidence" value="ECO:0007669"/>
    <property type="project" value="UniProtKB-SubCell"/>
</dbReference>
<evidence type="ECO:0000259" key="7">
    <source>
        <dbReference type="Pfam" id="PF14322"/>
    </source>
</evidence>
<evidence type="ECO:0000256" key="4">
    <source>
        <dbReference type="ARBA" id="ARBA00023136"/>
    </source>
</evidence>
<name>A0A1H3ZMV0_9BACT</name>
<evidence type="ECO:0000256" key="1">
    <source>
        <dbReference type="ARBA" id="ARBA00004442"/>
    </source>
</evidence>
<dbReference type="STRING" id="408074.SAMN05660909_01304"/>
<evidence type="ECO:0000313" key="8">
    <source>
        <dbReference type="EMBL" id="SEA24741.1"/>
    </source>
</evidence>
<sequence>MITRKYLKHILYGCLCMILAAGCSKELTEEPRGLVAGADALSSQAGLESALSGAYGSLMVPWVSGFTSVSQIAMTMGGDDLTTHPGSNKEEFREFDLFKVSSLNSRMPPIWLGCYKTIQATTNIINNYKNVKDGNQDTIHAIVGEASYLRALSYYWLTRLWGEVPVIPSEIYSPDYLNLKKSKPADIYPLIEADLTRAEEWVPNGRRSSGRPNKGSVKALLADVYLTEAGWPLKNQSKYALAASKAKEVIDNKAAYSFDLYTGDYLKIFAGGTVEDVFTLFTRGNWITYNSFYGLSTMPEDEGGWSDFFPELNFFNNFPAGPRKDATFSTSFTLSDGSVIPWQKTSTKHPYYKKFTIQSGKKDVYMSANPVVMMRYAHVLLIYAEAQSRSAGAPNSDAYSAVNAVRRRAGLADLPTGLSGADFAAAVVNERAWEFAGEWNRWFDLVRLEQVEAANANKAEGDLKPTVTITKANYWMPIPGADAVINPNL</sequence>
<proteinExistence type="inferred from homology"/>
<dbReference type="RefSeq" id="WP_211117676.1">
    <property type="nucleotide sequence ID" value="NZ_BKAT01000005.1"/>
</dbReference>
<comment type="subcellular location">
    <subcellularLocation>
        <location evidence="1">Cell outer membrane</location>
    </subcellularLocation>
</comment>
<comment type="similarity">
    <text evidence="2">Belongs to the SusD family.</text>
</comment>
<keyword evidence="4" id="KW-0472">Membrane</keyword>
<dbReference type="Proteomes" id="UP000199656">
    <property type="component" value="Unassembled WGS sequence"/>
</dbReference>
<evidence type="ECO:0000256" key="2">
    <source>
        <dbReference type="ARBA" id="ARBA00006275"/>
    </source>
</evidence>
<dbReference type="InterPro" id="IPR012944">
    <property type="entry name" value="SusD_RagB_dom"/>
</dbReference>
<dbReference type="EMBL" id="FNRL01000004">
    <property type="protein sequence ID" value="SEA24741.1"/>
    <property type="molecule type" value="Genomic_DNA"/>
</dbReference>
<dbReference type="InterPro" id="IPR033985">
    <property type="entry name" value="SusD-like_N"/>
</dbReference>
<evidence type="ECO:0000259" key="6">
    <source>
        <dbReference type="Pfam" id="PF07980"/>
    </source>
</evidence>
<keyword evidence="3" id="KW-0732">Signal</keyword>
<dbReference type="PROSITE" id="PS51257">
    <property type="entry name" value="PROKAR_LIPOPROTEIN"/>
    <property type="match status" value="1"/>
</dbReference>
<evidence type="ECO:0000256" key="3">
    <source>
        <dbReference type="ARBA" id="ARBA00022729"/>
    </source>
</evidence>
<dbReference type="SUPFAM" id="SSF48452">
    <property type="entry name" value="TPR-like"/>
    <property type="match status" value="1"/>
</dbReference>
<dbReference type="InterPro" id="IPR011990">
    <property type="entry name" value="TPR-like_helical_dom_sf"/>
</dbReference>
<organism evidence="8 9">
    <name type="scientific">Chitinophaga terrae</name>
    <name type="common">ex Kim and Jung 2007</name>
    <dbReference type="NCBI Taxonomy" id="408074"/>
    <lineage>
        <taxon>Bacteria</taxon>
        <taxon>Pseudomonadati</taxon>
        <taxon>Bacteroidota</taxon>
        <taxon>Chitinophagia</taxon>
        <taxon>Chitinophagales</taxon>
        <taxon>Chitinophagaceae</taxon>
        <taxon>Chitinophaga</taxon>
    </lineage>
</organism>
<accession>A0A1H3ZMV0</accession>
<dbReference type="Gene3D" id="1.25.40.390">
    <property type="match status" value="1"/>
</dbReference>
<evidence type="ECO:0000256" key="5">
    <source>
        <dbReference type="ARBA" id="ARBA00023237"/>
    </source>
</evidence>
<feature type="domain" description="SusD-like N-terminal" evidence="7">
    <location>
        <begin position="103"/>
        <end position="226"/>
    </location>
</feature>
<dbReference type="AlphaFoldDB" id="A0A1H3ZMV0"/>
<keyword evidence="5" id="KW-0998">Cell outer membrane</keyword>
<dbReference type="Pfam" id="PF07980">
    <property type="entry name" value="SusD_RagB"/>
    <property type="match status" value="1"/>
</dbReference>